<evidence type="ECO:0000313" key="2">
    <source>
        <dbReference type="Proteomes" id="UP000251853"/>
    </source>
</evidence>
<dbReference type="Proteomes" id="UP000251853">
    <property type="component" value="Unassembled WGS sequence"/>
</dbReference>
<dbReference type="EMBL" id="UAVW01000021">
    <property type="protein sequence ID" value="SQB16762.1"/>
    <property type="molecule type" value="Genomic_DNA"/>
</dbReference>
<proteinExistence type="predicted"/>
<reference evidence="1 2" key="1">
    <citation type="submission" date="2018-06" db="EMBL/GenBank/DDBJ databases">
        <authorList>
            <consortium name="Pathogen Informatics"/>
            <person name="Doyle S."/>
        </authorList>
    </citation>
    <scope>NUCLEOTIDE SEQUENCE [LARGE SCALE GENOMIC DNA]</scope>
    <source>
        <strain evidence="1 2">NCTC11224</strain>
    </source>
</reference>
<protein>
    <submittedName>
        <fullName evidence="1">Uncharacterized protein</fullName>
    </submittedName>
</protein>
<sequence length="457" mass="54011">MKPEIKNVNSNLMLEELQETIIAIESLEEYYLNSIRNVQEMKINTEKKYEIGLLIDDKLGEAIALKDFDAIEKAVKELTEMKLSDGIQVSEYITINCEKENEAEIPSISYSIKQEMGVNPQYVDPKIARREYNKIEQYENILVSSTLSNVIIIFERYLASVYEALILVNPKKYFENQKIEIASIFNKNVRDIVAECVKKEVESNMFESLKTLDLISQKESININRYRNILDEFEEIYYRRNLYIHNNGIVNNIYLSNIKDKFKKNIKPYQKLITDEIYLRNAINMLYKVACTLFYEVQIAYNPKYEKWHISLGNIGFDLLQNKNYDVAEQLYFILSSCKQICFRDKAMYRINYINALKQQGKTEAVKKELNDLDVSIATDDYKIAKLCLEDKNEEVYEEIGKNYPEPFTADLIRDWPIFINFRESEYYTLFVKEHQEDFGSFVFEFEELPMDEEHES</sequence>
<keyword evidence="2" id="KW-1185">Reference proteome</keyword>
<evidence type="ECO:0000313" key="1">
    <source>
        <dbReference type="EMBL" id="SQB16762.1"/>
    </source>
</evidence>
<dbReference type="AlphaFoldDB" id="A0A2X2UEG1"/>
<dbReference type="RefSeq" id="WP_089774966.1">
    <property type="nucleotide sequence ID" value="NZ_JAIWZC010000001.1"/>
</dbReference>
<gene>
    <name evidence="1" type="ORF">NCTC11224_05824</name>
</gene>
<accession>A0A2X2UEG1</accession>
<organism evidence="1 2">
    <name type="scientific">Enterocloster clostridioformis</name>
    <dbReference type="NCBI Taxonomy" id="1531"/>
    <lineage>
        <taxon>Bacteria</taxon>
        <taxon>Bacillati</taxon>
        <taxon>Bacillota</taxon>
        <taxon>Clostridia</taxon>
        <taxon>Lachnospirales</taxon>
        <taxon>Lachnospiraceae</taxon>
        <taxon>Enterocloster</taxon>
    </lineage>
</organism>
<name>A0A2X2UEG1_9FIRM</name>